<protein>
    <submittedName>
        <fullName evidence="1">Uncharacterized protein</fullName>
    </submittedName>
</protein>
<reference evidence="1" key="1">
    <citation type="submission" date="2017-05" db="UniProtKB">
        <authorList>
            <consortium name="EnsemblMetazoa"/>
        </authorList>
    </citation>
    <scope>IDENTIFICATION</scope>
</reference>
<dbReference type="AlphaFoldDB" id="A0A1X7U913"/>
<organism evidence="1">
    <name type="scientific">Amphimedon queenslandica</name>
    <name type="common">Sponge</name>
    <dbReference type="NCBI Taxonomy" id="400682"/>
    <lineage>
        <taxon>Eukaryota</taxon>
        <taxon>Metazoa</taxon>
        <taxon>Porifera</taxon>
        <taxon>Demospongiae</taxon>
        <taxon>Heteroscleromorpha</taxon>
        <taxon>Haplosclerida</taxon>
        <taxon>Niphatidae</taxon>
        <taxon>Amphimedon</taxon>
    </lineage>
</organism>
<dbReference type="InParanoid" id="A0A1X7U913"/>
<proteinExistence type="predicted"/>
<accession>A0A1X7U913</accession>
<dbReference type="EnsemblMetazoa" id="Aqu2.1.23984_001">
    <property type="protein sequence ID" value="Aqu2.1.23984_001"/>
    <property type="gene ID" value="Aqu2.1.23984"/>
</dbReference>
<evidence type="ECO:0000313" key="1">
    <source>
        <dbReference type="EnsemblMetazoa" id="Aqu2.1.23984_001"/>
    </source>
</evidence>
<sequence length="209" mass="23656">MFCDTNVNVVTGWKFLGGTLGCKKARNSFLSDKAAKWSNHICQLSSMCKSQPQSAYIVLTKFLQSEWIFLLRIMPDCDVLFSNVEQALSDSFLPSLFGCSITQTERSFFTLPVRMGGLNIKDPTVTFSMSYVASRDATFYLVDALKGNTEFESETHNDWVYSSRQASYKECCDTANQLFEKIVDGESNTHRRTLQRARDSFCMAVSPPY</sequence>
<name>A0A1X7U913_AMPQE</name>